<organism evidence="1 2">
    <name type="scientific">Lentzea aerocolonigenes</name>
    <name type="common">Lechevalieria aerocolonigenes</name>
    <name type="synonym">Saccharothrix aerocolonigenes</name>
    <dbReference type="NCBI Taxonomy" id="68170"/>
    <lineage>
        <taxon>Bacteria</taxon>
        <taxon>Bacillati</taxon>
        <taxon>Actinomycetota</taxon>
        <taxon>Actinomycetes</taxon>
        <taxon>Pseudonocardiales</taxon>
        <taxon>Pseudonocardiaceae</taxon>
        <taxon>Lentzea</taxon>
    </lineage>
</organism>
<dbReference type="EMBL" id="JYJG01000059">
    <property type="protein sequence ID" value="KJK50458.1"/>
    <property type="molecule type" value="Genomic_DNA"/>
</dbReference>
<sequence>MGMKVFVGGVAHTPSTGFSSGAQAGSWTTVNQSWCATTNARIAALIRVFRLSHTTIRGAQQLVDGGGRGGVVGLGEAAALALTAPVDEHPVV</sequence>
<evidence type="ECO:0000313" key="1">
    <source>
        <dbReference type="EMBL" id="KJK50458.1"/>
    </source>
</evidence>
<accession>A0A0F0HA17</accession>
<reference evidence="1 2" key="1">
    <citation type="submission" date="2015-02" db="EMBL/GenBank/DDBJ databases">
        <authorList>
            <person name="Ju K.-S."/>
            <person name="Doroghazi J.R."/>
            <person name="Metcalf W."/>
        </authorList>
    </citation>
    <scope>NUCLEOTIDE SEQUENCE [LARGE SCALE GENOMIC DNA]</scope>
    <source>
        <strain evidence="1 2">NRRL B-16140</strain>
    </source>
</reference>
<dbReference type="PATRIC" id="fig|68170.10.peg.956"/>
<protein>
    <submittedName>
        <fullName evidence="1">Uncharacterized protein</fullName>
    </submittedName>
</protein>
<keyword evidence="2" id="KW-1185">Reference proteome</keyword>
<dbReference type="Proteomes" id="UP000033393">
    <property type="component" value="Unassembled WGS sequence"/>
</dbReference>
<proteinExistence type="predicted"/>
<evidence type="ECO:0000313" key="2">
    <source>
        <dbReference type="Proteomes" id="UP000033393"/>
    </source>
</evidence>
<name>A0A0F0HA17_LENAE</name>
<dbReference type="AlphaFoldDB" id="A0A0F0HA17"/>
<gene>
    <name evidence="1" type="ORF">UK23_10740</name>
</gene>
<comment type="caution">
    <text evidence="1">The sequence shown here is derived from an EMBL/GenBank/DDBJ whole genome shotgun (WGS) entry which is preliminary data.</text>
</comment>